<protein>
    <submittedName>
        <fullName evidence="2">Uncharacterized protein</fullName>
    </submittedName>
</protein>
<keyword evidence="3" id="KW-1185">Reference proteome</keyword>
<feature type="region of interest" description="Disordered" evidence="1">
    <location>
        <begin position="116"/>
        <end position="144"/>
    </location>
</feature>
<dbReference type="AlphaFoldDB" id="A0A2G8RMW0"/>
<organism evidence="2 3">
    <name type="scientific">Ganoderma sinense ZZ0214-1</name>
    <dbReference type="NCBI Taxonomy" id="1077348"/>
    <lineage>
        <taxon>Eukaryota</taxon>
        <taxon>Fungi</taxon>
        <taxon>Dikarya</taxon>
        <taxon>Basidiomycota</taxon>
        <taxon>Agaricomycotina</taxon>
        <taxon>Agaricomycetes</taxon>
        <taxon>Polyporales</taxon>
        <taxon>Polyporaceae</taxon>
        <taxon>Ganoderma</taxon>
    </lineage>
</organism>
<accession>A0A2G8RMW0</accession>
<feature type="region of interest" description="Disordered" evidence="1">
    <location>
        <begin position="1"/>
        <end position="34"/>
    </location>
</feature>
<gene>
    <name evidence="2" type="ORF">GSI_15547</name>
</gene>
<evidence type="ECO:0000313" key="2">
    <source>
        <dbReference type="EMBL" id="PIL22852.1"/>
    </source>
</evidence>
<proteinExistence type="predicted"/>
<dbReference type="EMBL" id="AYKW01000069">
    <property type="protein sequence ID" value="PIL22852.1"/>
    <property type="molecule type" value="Genomic_DNA"/>
</dbReference>
<comment type="caution">
    <text evidence="2">The sequence shown here is derived from an EMBL/GenBank/DDBJ whole genome shotgun (WGS) entry which is preliminary data.</text>
</comment>
<name>A0A2G8RMW0_9APHY</name>
<feature type="region of interest" description="Disordered" evidence="1">
    <location>
        <begin position="84"/>
        <end position="103"/>
    </location>
</feature>
<feature type="compositionally biased region" description="Low complexity" evidence="1">
    <location>
        <begin position="124"/>
        <end position="135"/>
    </location>
</feature>
<feature type="compositionally biased region" description="Acidic residues" evidence="1">
    <location>
        <begin position="7"/>
        <end position="19"/>
    </location>
</feature>
<reference evidence="2 3" key="1">
    <citation type="journal article" date="2015" name="Sci. Rep.">
        <title>Chromosome-level genome map provides insights into diverse defense mechanisms in the medicinal fungus Ganoderma sinense.</title>
        <authorList>
            <person name="Zhu Y."/>
            <person name="Xu J."/>
            <person name="Sun C."/>
            <person name="Zhou S."/>
            <person name="Xu H."/>
            <person name="Nelson D.R."/>
            <person name="Qian J."/>
            <person name="Song J."/>
            <person name="Luo H."/>
            <person name="Xiang L."/>
            <person name="Li Y."/>
            <person name="Xu Z."/>
            <person name="Ji A."/>
            <person name="Wang L."/>
            <person name="Lu S."/>
            <person name="Hayward A."/>
            <person name="Sun W."/>
            <person name="Li X."/>
            <person name="Schwartz D.C."/>
            <person name="Wang Y."/>
            <person name="Chen S."/>
        </authorList>
    </citation>
    <scope>NUCLEOTIDE SEQUENCE [LARGE SCALE GENOMIC DNA]</scope>
    <source>
        <strain evidence="2 3">ZZ0214-1</strain>
    </source>
</reference>
<evidence type="ECO:0000313" key="3">
    <source>
        <dbReference type="Proteomes" id="UP000230002"/>
    </source>
</evidence>
<dbReference type="Proteomes" id="UP000230002">
    <property type="component" value="Unassembled WGS sequence"/>
</dbReference>
<evidence type="ECO:0000256" key="1">
    <source>
        <dbReference type="SAM" id="MobiDB-lite"/>
    </source>
</evidence>
<sequence>MPAVAWEDGDGPDSEDAYGDSDSISSRRHPERWRHDADVTAVLSSDWGQDIDIAALPDQEEEEESSHPPLALSWMAEASERHGRGALDAGGGSTGGTCPPRSSAAPVMCELALEREHEREVALPPRSRSQSPSGPMLRRAPPTQTDMSSAAHAFLLESSTTGNLPVADAAAAAGSSFLGALSDSYSLWELASVLAAIAWLLVYLAA</sequence>
<feature type="region of interest" description="Disordered" evidence="1">
    <location>
        <begin position="47"/>
        <end position="68"/>
    </location>
</feature>